<evidence type="ECO:0000256" key="1">
    <source>
        <dbReference type="SAM" id="MobiDB-lite"/>
    </source>
</evidence>
<accession>R7VXL6</accession>
<organism evidence="2">
    <name type="scientific">Columba livia</name>
    <name type="common">Rock dove</name>
    <dbReference type="NCBI Taxonomy" id="8932"/>
    <lineage>
        <taxon>Eukaryota</taxon>
        <taxon>Metazoa</taxon>
        <taxon>Chordata</taxon>
        <taxon>Craniata</taxon>
        <taxon>Vertebrata</taxon>
        <taxon>Euteleostomi</taxon>
        <taxon>Archelosauria</taxon>
        <taxon>Archosauria</taxon>
        <taxon>Dinosauria</taxon>
        <taxon>Saurischia</taxon>
        <taxon>Theropoda</taxon>
        <taxon>Coelurosauria</taxon>
        <taxon>Aves</taxon>
        <taxon>Neognathae</taxon>
        <taxon>Neoaves</taxon>
        <taxon>Columbimorphae</taxon>
        <taxon>Columbiformes</taxon>
        <taxon>Columbidae</taxon>
        <taxon>Columba</taxon>
    </lineage>
</organism>
<dbReference type="EMBL" id="KB376633">
    <property type="protein sequence ID" value="EMC88759.1"/>
    <property type="molecule type" value="Genomic_DNA"/>
</dbReference>
<gene>
    <name evidence="2" type="ORF">A306_02356</name>
</gene>
<feature type="compositionally biased region" description="Basic residues" evidence="1">
    <location>
        <begin position="521"/>
        <end position="538"/>
    </location>
</feature>
<dbReference type="Pfam" id="PF07139">
    <property type="entry name" value="SPATS2-like"/>
    <property type="match status" value="1"/>
</dbReference>
<protein>
    <submittedName>
        <fullName evidence="2">Spermatogenesis-associated serine-rich protein 2</fullName>
    </submittedName>
</protein>
<feature type="region of interest" description="Disordered" evidence="1">
    <location>
        <begin position="283"/>
        <end position="314"/>
    </location>
</feature>
<proteinExistence type="predicted"/>
<name>R7VXL6_COLLI</name>
<dbReference type="GO" id="GO:0005737">
    <property type="term" value="C:cytoplasm"/>
    <property type="evidence" value="ECO:0007669"/>
    <property type="project" value="TreeGrafter"/>
</dbReference>
<sequence>MLGFAAAVCSAPALRAFCGVFLSWVFFGLMFLVCGFNLDQFLGFDPSGFVFDVQSNTVMAQGGAFENMKEKISAVRAIVPNRSNNEIVLVLQHFDNCVDRTVQAFMEGERGSSVPRSRARLSHGSGFCAERERVTDEPVPESRSVFAQLGRDLDVTCELGTRSGCRNHEQDRAKERICDWLFPSPPRCCLRGVPKAKAKPITLLHRHRELKRRCFGFQVWRCCHLTRKELGRVPCPLLIAAFLFRINSPKKHLIQLLSLSQQQEEEKQSEGASAELRVRRHQVGARGGGAAGAPRAGRDQRLPRQPHDAESADSLSEGLDALSIDARELEDCDVPERAGSSIEKSVKDLQRCSVSLARYRAVLKEEMDASIKKMKQVFAELQSSLCWFGRVLWGDVRCQVHSLPRLIESVTERLFSVIQTRLSSSCDGKRRSLGVTGCVSAAPRPLGCLVSGASRRSRRRDKSAAAGRGSVSFGKRRAPRPTSDAVTCTFACRVSFWCFPTRFLVQRFNERGGAGTACCRKQGKNSRKMSRKSAKNDL</sequence>
<evidence type="ECO:0000313" key="2">
    <source>
        <dbReference type="EMBL" id="EMC88759.1"/>
    </source>
</evidence>
<dbReference type="PANTHER" id="PTHR15623">
    <property type="entry name" value="SPERMATOGENESIS-ASSOCIATED SERINE-RICH PROTEIN 2-RELATED"/>
    <property type="match status" value="1"/>
</dbReference>
<dbReference type="InterPro" id="IPR009816">
    <property type="entry name" value="SPATS2-like"/>
</dbReference>
<feature type="region of interest" description="Disordered" evidence="1">
    <location>
        <begin position="519"/>
        <end position="538"/>
    </location>
</feature>
<feature type="compositionally biased region" description="Basic and acidic residues" evidence="1">
    <location>
        <begin position="296"/>
        <end position="310"/>
    </location>
</feature>
<reference evidence="2" key="1">
    <citation type="journal article" date="2013" name="Science">
        <title>Genomic diversity and evolution of the head crest in the rock pigeon.</title>
        <authorList>
            <person name="Shapiro M.D."/>
            <person name="Kronenberg Z."/>
            <person name="Li C."/>
            <person name="Domyan E.T."/>
            <person name="Pan H."/>
            <person name="Campbell M."/>
            <person name="Tan H."/>
            <person name="Huff C.D."/>
            <person name="Hu H."/>
            <person name="Vickrey A.I."/>
            <person name="Nielsen S.C."/>
            <person name="Stringham S.A."/>
            <person name="Hu H."/>
            <person name="Willerslev E."/>
            <person name="Gilbert M.T."/>
            <person name="Yandell M."/>
            <person name="Zhang G."/>
            <person name="Wang J."/>
        </authorList>
    </citation>
    <scope>NUCLEOTIDE SEQUENCE [LARGE SCALE GENOMIC DNA]</scope>
    <source>
        <tissue evidence="2">Blood</tissue>
    </source>
</reference>
<dbReference type="eggNOG" id="ENOG502QY9Y">
    <property type="taxonomic scope" value="Eukaryota"/>
</dbReference>
<feature type="region of interest" description="Disordered" evidence="1">
    <location>
        <begin position="454"/>
        <end position="482"/>
    </location>
</feature>
<dbReference type="AlphaFoldDB" id="R7VXL6"/>
<dbReference type="PANTHER" id="PTHR15623:SF10">
    <property type="entry name" value="SPERMATOGENESIS-ASSOCIATED SERINE-RICH PROTEIN 2"/>
    <property type="match status" value="1"/>
</dbReference>